<keyword evidence="3" id="KW-1185">Reference proteome</keyword>
<evidence type="ECO:0000313" key="3">
    <source>
        <dbReference type="Proteomes" id="UP000199400"/>
    </source>
</evidence>
<feature type="compositionally biased region" description="Low complexity" evidence="1">
    <location>
        <begin position="25"/>
        <end position="44"/>
    </location>
</feature>
<dbReference type="STRING" id="54.SAMN02745121_06269"/>
<feature type="region of interest" description="Disordered" evidence="1">
    <location>
        <begin position="24"/>
        <end position="55"/>
    </location>
</feature>
<name>A0A1I2ESZ3_9BACT</name>
<dbReference type="EMBL" id="FOMX01000023">
    <property type="protein sequence ID" value="SFE95949.1"/>
    <property type="molecule type" value="Genomic_DNA"/>
</dbReference>
<dbReference type="Proteomes" id="UP000199400">
    <property type="component" value="Unassembled WGS sequence"/>
</dbReference>
<accession>A0A1I2ESZ3</accession>
<dbReference type="AlphaFoldDB" id="A0A1I2ESZ3"/>
<gene>
    <name evidence="2" type="ORF">SAMN02745121_06269</name>
</gene>
<evidence type="ECO:0000256" key="1">
    <source>
        <dbReference type="SAM" id="MobiDB-lite"/>
    </source>
</evidence>
<sequence>MSDTTIEFPEAPMETIEAAAALGLPPRQAGRARAPRAHPCAHVPAAPPEHEDMSS</sequence>
<reference evidence="3" key="1">
    <citation type="submission" date="2016-10" db="EMBL/GenBank/DDBJ databases">
        <authorList>
            <person name="Varghese N."/>
            <person name="Submissions S."/>
        </authorList>
    </citation>
    <scope>NUCLEOTIDE SEQUENCE [LARGE SCALE GENOMIC DNA]</scope>
    <source>
        <strain evidence="3">ATCC 25963</strain>
    </source>
</reference>
<protein>
    <submittedName>
        <fullName evidence="2">Uncharacterized protein</fullName>
    </submittedName>
</protein>
<organism evidence="2 3">
    <name type="scientific">Nannocystis exedens</name>
    <dbReference type="NCBI Taxonomy" id="54"/>
    <lineage>
        <taxon>Bacteria</taxon>
        <taxon>Pseudomonadati</taxon>
        <taxon>Myxococcota</taxon>
        <taxon>Polyangia</taxon>
        <taxon>Nannocystales</taxon>
        <taxon>Nannocystaceae</taxon>
        <taxon>Nannocystis</taxon>
    </lineage>
</organism>
<evidence type="ECO:0000313" key="2">
    <source>
        <dbReference type="EMBL" id="SFE95949.1"/>
    </source>
</evidence>
<proteinExistence type="predicted"/>